<evidence type="ECO:0008006" key="4">
    <source>
        <dbReference type="Google" id="ProtNLM"/>
    </source>
</evidence>
<evidence type="ECO:0000313" key="2">
    <source>
        <dbReference type="EMBL" id="NMP21883.1"/>
    </source>
</evidence>
<dbReference type="Proteomes" id="UP000533476">
    <property type="component" value="Unassembled WGS sequence"/>
</dbReference>
<feature type="transmembrane region" description="Helical" evidence="1">
    <location>
        <begin position="6"/>
        <end position="28"/>
    </location>
</feature>
<keyword evidence="1" id="KW-1133">Transmembrane helix</keyword>
<comment type="caution">
    <text evidence="2">The sequence shown here is derived from an EMBL/GenBank/DDBJ whole genome shotgun (WGS) entry which is preliminary data.</text>
</comment>
<evidence type="ECO:0000313" key="3">
    <source>
        <dbReference type="Proteomes" id="UP000533476"/>
    </source>
</evidence>
<dbReference type="AlphaFoldDB" id="A0A7Y0L2I0"/>
<sequence>MAALNLWNPALGLSIPMVILTAYLLGILHGITPDEHTWPITFSYAIGAYSTRGGLVAGLTFSFAFTIQRGIASELSYLALARWLQNPTVDLWVYVVVGLAMALAGLYMKNTGHVVHIHGTGTHIHKDDQPQMIPPSMALVHGFIAGWGFGAFALIIYTVLAPSMGRASLGWVPGVAFGLGTMTIQATAGALFGRWMRQLRLPESVARQVARRTASNTLFYGGSAFIVAGVGGLMFPQTMSWSIATPLHVHNLHNLGIGFALVTFTVIIVGLGTLIRSMREARRLVMGR</sequence>
<feature type="transmembrane region" description="Helical" evidence="1">
    <location>
        <begin position="138"/>
        <end position="159"/>
    </location>
</feature>
<feature type="transmembrane region" description="Helical" evidence="1">
    <location>
        <begin position="91"/>
        <end position="108"/>
    </location>
</feature>
<keyword evidence="1" id="KW-0812">Transmembrane</keyword>
<accession>A0A7Y0L2I0</accession>
<name>A0A7Y0L2I0_9FIRM</name>
<evidence type="ECO:0000256" key="1">
    <source>
        <dbReference type="SAM" id="Phobius"/>
    </source>
</evidence>
<keyword evidence="3" id="KW-1185">Reference proteome</keyword>
<feature type="transmembrane region" description="Helical" evidence="1">
    <location>
        <begin position="171"/>
        <end position="196"/>
    </location>
</feature>
<organism evidence="2 3">
    <name type="scientific">Sulfobacillus harzensis</name>
    <dbReference type="NCBI Taxonomy" id="2729629"/>
    <lineage>
        <taxon>Bacteria</taxon>
        <taxon>Bacillati</taxon>
        <taxon>Bacillota</taxon>
        <taxon>Clostridia</taxon>
        <taxon>Eubacteriales</taxon>
        <taxon>Clostridiales Family XVII. Incertae Sedis</taxon>
        <taxon>Sulfobacillus</taxon>
    </lineage>
</organism>
<keyword evidence="1" id="KW-0472">Membrane</keyword>
<dbReference type="EMBL" id="JABBVZ010000014">
    <property type="protein sequence ID" value="NMP21883.1"/>
    <property type="molecule type" value="Genomic_DNA"/>
</dbReference>
<feature type="transmembrane region" description="Helical" evidence="1">
    <location>
        <begin position="217"/>
        <end position="235"/>
    </location>
</feature>
<feature type="transmembrane region" description="Helical" evidence="1">
    <location>
        <begin position="255"/>
        <end position="275"/>
    </location>
</feature>
<dbReference type="RefSeq" id="WP_169097697.1">
    <property type="nucleotide sequence ID" value="NZ_JABBVZ010000014.1"/>
</dbReference>
<reference evidence="2 3" key="1">
    <citation type="submission" date="2020-04" db="EMBL/GenBank/DDBJ databases">
        <authorList>
            <person name="Zhang R."/>
            <person name="Schippers A."/>
        </authorList>
    </citation>
    <scope>NUCLEOTIDE SEQUENCE [LARGE SCALE GENOMIC DNA]</scope>
    <source>
        <strain evidence="2 3">DSM 109850</strain>
    </source>
</reference>
<protein>
    <recommendedName>
        <fullName evidence="4">Urease accessory protein UreH-like transmembrane domain-containing protein</fullName>
    </recommendedName>
</protein>
<feature type="transmembrane region" description="Helical" evidence="1">
    <location>
        <begin position="49"/>
        <end position="71"/>
    </location>
</feature>
<proteinExistence type="predicted"/>
<gene>
    <name evidence="2" type="ORF">HIJ39_05895</name>
</gene>